<reference evidence="1" key="1">
    <citation type="submission" date="2021-04" db="EMBL/GenBank/DDBJ databases">
        <title>Sequencing of actinobacteria type strains.</title>
        <authorList>
            <person name="Nguyen G.-S."/>
            <person name="Wentzel A."/>
        </authorList>
    </citation>
    <scope>NUCLEOTIDE SEQUENCE</scope>
    <source>
        <strain evidence="1">DSM 42095</strain>
    </source>
</reference>
<dbReference type="AlphaFoldDB" id="A0A8T4J4U1"/>
<organism evidence="1 2">
    <name type="scientific">Streptomyces daliensis</name>
    <dbReference type="NCBI Taxonomy" id="299421"/>
    <lineage>
        <taxon>Bacteria</taxon>
        <taxon>Bacillati</taxon>
        <taxon>Actinomycetota</taxon>
        <taxon>Actinomycetes</taxon>
        <taxon>Kitasatosporales</taxon>
        <taxon>Streptomycetaceae</taxon>
        <taxon>Streptomyces</taxon>
    </lineage>
</organism>
<dbReference type="Proteomes" id="UP000675554">
    <property type="component" value="Unassembled WGS sequence"/>
</dbReference>
<keyword evidence="2" id="KW-1185">Reference proteome</keyword>
<name>A0A8T4J4U1_9ACTN</name>
<protein>
    <submittedName>
        <fullName evidence="1">Uncharacterized protein</fullName>
    </submittedName>
</protein>
<evidence type="ECO:0000313" key="1">
    <source>
        <dbReference type="EMBL" id="MBR7678995.1"/>
    </source>
</evidence>
<proteinExistence type="predicted"/>
<gene>
    <name evidence="1" type="ORF">KDA82_39880</name>
</gene>
<feature type="non-terminal residue" evidence="1">
    <location>
        <position position="1"/>
    </location>
</feature>
<feature type="non-terminal residue" evidence="1">
    <location>
        <position position="74"/>
    </location>
</feature>
<dbReference type="SUPFAM" id="SSF63829">
    <property type="entry name" value="Calcium-dependent phosphotriesterase"/>
    <property type="match status" value="1"/>
</dbReference>
<sequence>AGPDGRAWALADDGAATSPVTRLLAWDGSRDGGTWREAPYPGRGEAGTALNAVAVGPDGRVWVAGSKGGRAGLM</sequence>
<dbReference type="EMBL" id="JAGSMN010002122">
    <property type="protein sequence ID" value="MBR7678995.1"/>
    <property type="molecule type" value="Genomic_DNA"/>
</dbReference>
<evidence type="ECO:0000313" key="2">
    <source>
        <dbReference type="Proteomes" id="UP000675554"/>
    </source>
</evidence>
<accession>A0A8T4J4U1</accession>
<dbReference type="InterPro" id="IPR015943">
    <property type="entry name" value="WD40/YVTN_repeat-like_dom_sf"/>
</dbReference>
<dbReference type="Gene3D" id="2.130.10.10">
    <property type="entry name" value="YVTN repeat-like/Quinoprotein amine dehydrogenase"/>
    <property type="match status" value="1"/>
</dbReference>
<comment type="caution">
    <text evidence="1">The sequence shown here is derived from an EMBL/GenBank/DDBJ whole genome shotgun (WGS) entry which is preliminary data.</text>
</comment>